<dbReference type="InterPro" id="IPR028994">
    <property type="entry name" value="Integrin_alpha_N"/>
</dbReference>
<accession>A0A074TG96</accession>
<organism evidence="3 4">
    <name type="scientific">Thioclava dalianensis</name>
    <dbReference type="NCBI Taxonomy" id="1185766"/>
    <lineage>
        <taxon>Bacteria</taxon>
        <taxon>Pseudomonadati</taxon>
        <taxon>Pseudomonadota</taxon>
        <taxon>Alphaproteobacteria</taxon>
        <taxon>Rhodobacterales</taxon>
        <taxon>Paracoccaceae</taxon>
        <taxon>Thioclava</taxon>
    </lineage>
</organism>
<keyword evidence="4" id="KW-1185">Reference proteome</keyword>
<dbReference type="Gene3D" id="2.130.10.130">
    <property type="entry name" value="Integrin alpha, N-terminal"/>
    <property type="match status" value="1"/>
</dbReference>
<dbReference type="eggNOG" id="ENOG502ZC7S">
    <property type="taxonomic scope" value="Bacteria"/>
</dbReference>
<comment type="caution">
    <text evidence="3">The sequence shown here is derived from an EMBL/GenBank/DDBJ whole genome shotgun (WGS) entry which is preliminary data.</text>
</comment>
<evidence type="ECO:0000256" key="2">
    <source>
        <dbReference type="SAM" id="SignalP"/>
    </source>
</evidence>
<dbReference type="STRING" id="1185766.SAMN05216224_102163"/>
<evidence type="ECO:0008006" key="5">
    <source>
        <dbReference type="Google" id="ProtNLM"/>
    </source>
</evidence>
<dbReference type="RefSeq" id="WP_038063978.1">
    <property type="nucleotide sequence ID" value="NZ_FOVB01000002.1"/>
</dbReference>
<dbReference type="Proteomes" id="UP000027725">
    <property type="component" value="Unassembled WGS sequence"/>
</dbReference>
<gene>
    <name evidence="3" type="ORF">DL1_16345</name>
</gene>
<dbReference type="SUPFAM" id="SSF69318">
    <property type="entry name" value="Integrin alpha N-terminal domain"/>
    <property type="match status" value="1"/>
</dbReference>
<dbReference type="EMBL" id="JHEH01000005">
    <property type="protein sequence ID" value="KEP70669.1"/>
    <property type="molecule type" value="Genomic_DNA"/>
</dbReference>
<proteinExistence type="predicted"/>
<evidence type="ECO:0000313" key="4">
    <source>
        <dbReference type="Proteomes" id="UP000027725"/>
    </source>
</evidence>
<dbReference type="Pfam" id="PF13517">
    <property type="entry name" value="FG-GAP_3"/>
    <property type="match status" value="1"/>
</dbReference>
<reference evidence="3 4" key="1">
    <citation type="submission" date="2014-03" db="EMBL/GenBank/DDBJ databases">
        <title>The draft genome sequence of Thioclava dalianensis DLFJ1-1.</title>
        <authorList>
            <person name="Lai Q."/>
            <person name="Shao Z."/>
        </authorList>
    </citation>
    <scope>NUCLEOTIDE SEQUENCE [LARGE SCALE GENOMIC DNA]</scope>
    <source>
        <strain evidence="3 4">DLFJ1-1</strain>
    </source>
</reference>
<protein>
    <recommendedName>
        <fullName evidence="5">Integrin</fullName>
    </recommendedName>
</protein>
<dbReference type="AlphaFoldDB" id="A0A074TG96"/>
<feature type="chain" id="PRO_5001701365" description="Integrin" evidence="2">
    <location>
        <begin position="22"/>
        <end position="244"/>
    </location>
</feature>
<dbReference type="InterPro" id="IPR013517">
    <property type="entry name" value="FG-GAP"/>
</dbReference>
<evidence type="ECO:0000313" key="3">
    <source>
        <dbReference type="EMBL" id="KEP70669.1"/>
    </source>
</evidence>
<evidence type="ECO:0000256" key="1">
    <source>
        <dbReference type="ARBA" id="ARBA00022729"/>
    </source>
</evidence>
<feature type="signal peptide" evidence="2">
    <location>
        <begin position="1"/>
        <end position="21"/>
    </location>
</feature>
<sequence length="244" mass="26181">MRWAAADLAFWLVAAAQTACADTRVTARYAAPTDRYGHFALGRAHEFGALFVTVRRGADPRVTYKIALPPDMVFEDIAPRVVDLDADGVPEILVIQSHRQFGSRLVVLQLAGGGPVQSAASPFVGAPNHWLSVIGAGDLDGDGRSEIALIDAPHRLGQLVIYRYADGGLREVLRGQHVTNHRFGADQILGGVQRCSPSPEMIVARFDWSELLALRFGAEGAIAARSLGRDTSPAAFDAALACRI</sequence>
<keyword evidence="1 2" id="KW-0732">Signal</keyword>
<name>A0A074TG96_9RHOB</name>